<keyword evidence="2" id="KW-0732">Signal</keyword>
<accession>A0A6J2U9F2</accession>
<dbReference type="GeneID" id="115631918"/>
<organism evidence="3 4">
    <name type="scientific">Drosophila lebanonensis</name>
    <name type="common">Fruit fly</name>
    <name type="synonym">Scaptodrosophila lebanonensis</name>
    <dbReference type="NCBI Taxonomy" id="7225"/>
    <lineage>
        <taxon>Eukaryota</taxon>
        <taxon>Metazoa</taxon>
        <taxon>Ecdysozoa</taxon>
        <taxon>Arthropoda</taxon>
        <taxon>Hexapoda</taxon>
        <taxon>Insecta</taxon>
        <taxon>Pterygota</taxon>
        <taxon>Neoptera</taxon>
        <taxon>Endopterygota</taxon>
        <taxon>Diptera</taxon>
        <taxon>Brachycera</taxon>
        <taxon>Muscomorpha</taxon>
        <taxon>Ephydroidea</taxon>
        <taxon>Drosophilidae</taxon>
        <taxon>Scaptodrosophila</taxon>
    </lineage>
</organism>
<sequence length="167" mass="18795">MSKYKYIVFVSILSLVMHSANAATTPVNDSNAQNTTIVCENGKNCTMPVENVESCAPCQELIQSENQKLRIELTNGEQKIQEQILEIKRLNSKISEQLVTAQIYLIELATKEADENGDPTSENKDLLESLIRLRKAHDKALHNGEEYDDVDADADYDTLIRMYGESQ</sequence>
<feature type="signal peptide" evidence="2">
    <location>
        <begin position="1"/>
        <end position="22"/>
    </location>
</feature>
<keyword evidence="1" id="KW-0175">Coiled coil</keyword>
<protein>
    <submittedName>
        <fullName evidence="4">Uncharacterized protein LOC115631918</fullName>
    </submittedName>
</protein>
<gene>
    <name evidence="4" type="primary">LOC115631918</name>
</gene>
<keyword evidence="3" id="KW-1185">Reference proteome</keyword>
<proteinExistence type="predicted"/>
<reference evidence="4" key="1">
    <citation type="submission" date="2025-08" db="UniProtKB">
        <authorList>
            <consortium name="RefSeq"/>
        </authorList>
    </citation>
    <scope>IDENTIFICATION</scope>
    <source>
        <strain evidence="4">11010-0011.00</strain>
        <tissue evidence="4">Whole body</tissue>
    </source>
</reference>
<dbReference type="Proteomes" id="UP000504634">
    <property type="component" value="Unplaced"/>
</dbReference>
<evidence type="ECO:0000256" key="2">
    <source>
        <dbReference type="SAM" id="SignalP"/>
    </source>
</evidence>
<evidence type="ECO:0000313" key="4">
    <source>
        <dbReference type="RefSeq" id="XP_030384630.1"/>
    </source>
</evidence>
<dbReference type="AlphaFoldDB" id="A0A6J2U9F2"/>
<dbReference type="RefSeq" id="XP_030384630.1">
    <property type="nucleotide sequence ID" value="XM_030528770.1"/>
</dbReference>
<evidence type="ECO:0000256" key="1">
    <source>
        <dbReference type="SAM" id="Coils"/>
    </source>
</evidence>
<name>A0A6J2U9F2_DROLE</name>
<feature type="coiled-coil region" evidence="1">
    <location>
        <begin position="66"/>
        <end position="93"/>
    </location>
</feature>
<evidence type="ECO:0000313" key="3">
    <source>
        <dbReference type="Proteomes" id="UP000504634"/>
    </source>
</evidence>
<feature type="chain" id="PRO_5026705750" evidence="2">
    <location>
        <begin position="23"/>
        <end position="167"/>
    </location>
</feature>